<keyword evidence="4" id="KW-1185">Reference proteome</keyword>
<dbReference type="RefSeq" id="WP_116270640.1">
    <property type="nucleotide sequence ID" value="NZ_BGZJ01000002.1"/>
</dbReference>
<evidence type="ECO:0000259" key="1">
    <source>
        <dbReference type="Pfam" id="PF13395"/>
    </source>
</evidence>
<dbReference type="EMBL" id="BGZJ01000002">
    <property type="protein sequence ID" value="GBO94356.1"/>
    <property type="molecule type" value="Genomic_DNA"/>
</dbReference>
<gene>
    <name evidence="2" type="ORF">MESMUL_17100</name>
    <name evidence="3" type="ORF">MESMUL_22600</name>
</gene>
<evidence type="ECO:0000313" key="3">
    <source>
        <dbReference type="EMBL" id="GBO94906.1"/>
    </source>
</evidence>
<dbReference type="OrthoDB" id="7348755at2"/>
<evidence type="ECO:0000313" key="2">
    <source>
        <dbReference type="EMBL" id="GBO94356.1"/>
    </source>
</evidence>
<name>A0A388SDN1_9BURK</name>
<protein>
    <recommendedName>
        <fullName evidence="1">HNH nuclease domain-containing protein</fullName>
    </recommendedName>
</protein>
<feature type="domain" description="HNH nuclease" evidence="1">
    <location>
        <begin position="254"/>
        <end position="307"/>
    </location>
</feature>
<reference evidence="2 4" key="1">
    <citation type="journal article" date="2018" name="Int. J. Syst. Evol. Microbiol.">
        <title>Mesosutterella multiformis gen. nov., sp. nov., a member of the family Sutterellaceae and Sutterella megalosphaeroides sp. nov., isolated from human faeces.</title>
        <authorList>
            <person name="Sakamoto M."/>
            <person name="Ikeyama N."/>
            <person name="Kunihiro T."/>
            <person name="Iino T."/>
            <person name="Yuki M."/>
            <person name="Ohkuma M."/>
        </authorList>
    </citation>
    <scope>NUCLEOTIDE SEQUENCE [LARGE SCALE GENOMIC DNA]</scope>
    <source>
        <strain evidence="2 4">4NBBH2</strain>
    </source>
</reference>
<dbReference type="Proteomes" id="UP000266091">
    <property type="component" value="Unassembled WGS sequence"/>
</dbReference>
<dbReference type="Pfam" id="PF13395">
    <property type="entry name" value="HNH_4"/>
    <property type="match status" value="1"/>
</dbReference>
<evidence type="ECO:0000313" key="4">
    <source>
        <dbReference type="Proteomes" id="UP000266091"/>
    </source>
</evidence>
<sequence>MASDNVFSFAIATASPKGGTLEQMLANTTNCYKYVWMLALLRIASENKREFVSFKEMTARMVAAAWYPVIYFRLNLGYSDQLAELIYAVREECHLPDDSSYDDIVAAVMGIQNPDVEKKIRMMTRYVPQRFIAAVFNDQYAEYRKEFGKSFESKKDNLTRDLSQKAMNAGRTPYVISKDGIQLTPEWTRYFIENNPIITECTYFKLTQFLQQKNPSVPAISEKLIQPTSPNSLDFSRAKDYWRSAIERDGDVYDIYTLRHFTKDALESLGPMSVDHFVPWKFVLHDQIWNLVPTFRSPNSSKNDNLPDTAYLDDFCSVQFIGLTANRETQHFRKVIESYRDVIPNAEQFVATLENKEAFSEKLKNAILPLLLQAKNQGFTDWTNTYRGV</sequence>
<comment type="caution">
    <text evidence="2">The sequence shown here is derived from an EMBL/GenBank/DDBJ whole genome shotgun (WGS) entry which is preliminary data.</text>
</comment>
<proteinExistence type="predicted"/>
<accession>A0A388SDN1</accession>
<dbReference type="InterPro" id="IPR003615">
    <property type="entry name" value="HNH_nuc"/>
</dbReference>
<reference evidence="2" key="2">
    <citation type="journal article" date="2019" name="Microbiol. Resour. Announc.">
        <title>Draft Genome Sequence of Mesosutterella multiformis JCM 32464T, a Member of the Family Sutterellaceae, Isolated from Human Feces.</title>
        <authorList>
            <person name="Ikeyama N."/>
            <person name="Ohkuma M."/>
            <person name="Sakamoto M."/>
        </authorList>
    </citation>
    <scope>NUCLEOTIDE SEQUENCE</scope>
    <source>
        <strain evidence="2">4NBBH2</strain>
    </source>
</reference>
<dbReference type="EMBL" id="BGZJ01000002">
    <property type="protein sequence ID" value="GBO94906.1"/>
    <property type="molecule type" value="Genomic_DNA"/>
</dbReference>
<dbReference type="AlphaFoldDB" id="A0A388SDN1"/>
<organism evidence="2 4">
    <name type="scientific">Mesosutterella multiformis</name>
    <dbReference type="NCBI Taxonomy" id="2259133"/>
    <lineage>
        <taxon>Bacteria</taxon>
        <taxon>Pseudomonadati</taxon>
        <taxon>Pseudomonadota</taxon>
        <taxon>Betaproteobacteria</taxon>
        <taxon>Burkholderiales</taxon>
        <taxon>Sutterellaceae</taxon>
        <taxon>Mesosutterella</taxon>
    </lineage>
</organism>